<dbReference type="Gene3D" id="3.20.20.80">
    <property type="entry name" value="Glycosidases"/>
    <property type="match status" value="1"/>
</dbReference>
<dbReference type="SUPFAM" id="SSF51445">
    <property type="entry name" value="(Trans)glycosidases"/>
    <property type="match status" value="1"/>
</dbReference>
<keyword evidence="4" id="KW-0732">Signal</keyword>
<keyword evidence="9" id="KW-1185">Reference proteome</keyword>
<proteinExistence type="inferred from homology"/>
<evidence type="ECO:0000256" key="1">
    <source>
        <dbReference type="ARBA" id="ARBA00004071"/>
    </source>
</evidence>
<reference evidence="8 9" key="1">
    <citation type="submission" date="2017-04" db="EMBL/GenBank/DDBJ databases">
        <authorList>
            <person name="Afonso C.L."/>
            <person name="Miller P.J."/>
            <person name="Scott M.A."/>
            <person name="Spackman E."/>
            <person name="Goraichik I."/>
            <person name="Dimitrov K.M."/>
            <person name="Suarez D.L."/>
            <person name="Swayne D.E."/>
        </authorList>
    </citation>
    <scope>NUCLEOTIDE SEQUENCE [LARGE SCALE GENOMIC DNA]</scope>
    <source>
        <strain evidence="9">XA(T)</strain>
    </source>
</reference>
<accession>A0A1X9LRL1</accession>
<dbReference type="PRINTS" id="PR00741">
    <property type="entry name" value="GLHYDRLASE29"/>
</dbReference>
<evidence type="ECO:0000256" key="3">
    <source>
        <dbReference type="ARBA" id="ARBA00012662"/>
    </source>
</evidence>
<dbReference type="EMBL" id="CP020715">
    <property type="protein sequence ID" value="ARJ04560.1"/>
    <property type="molecule type" value="Genomic_DNA"/>
</dbReference>
<dbReference type="PIRSF" id="PIRSF001092">
    <property type="entry name" value="Alpha-L-fucosidase"/>
    <property type="match status" value="1"/>
</dbReference>
<dbReference type="InterPro" id="IPR017853">
    <property type="entry name" value="GH"/>
</dbReference>
<dbReference type="InterPro" id="IPR057739">
    <property type="entry name" value="Glyco_hydro_29_N"/>
</dbReference>
<evidence type="ECO:0000256" key="6">
    <source>
        <dbReference type="ARBA" id="ARBA00023295"/>
    </source>
</evidence>
<dbReference type="GO" id="GO:0016139">
    <property type="term" value="P:glycoside catabolic process"/>
    <property type="evidence" value="ECO:0007669"/>
    <property type="project" value="TreeGrafter"/>
</dbReference>
<evidence type="ECO:0000256" key="4">
    <source>
        <dbReference type="ARBA" id="ARBA00022729"/>
    </source>
</evidence>
<evidence type="ECO:0000256" key="2">
    <source>
        <dbReference type="ARBA" id="ARBA00007951"/>
    </source>
</evidence>
<dbReference type="GO" id="GO:0005764">
    <property type="term" value="C:lysosome"/>
    <property type="evidence" value="ECO:0007669"/>
    <property type="project" value="TreeGrafter"/>
</dbReference>
<dbReference type="KEGG" id="cphy:B5808_04465"/>
<dbReference type="RefSeq" id="WP_085018701.1">
    <property type="nucleotide sequence ID" value="NZ_BMHD01000001.1"/>
</dbReference>
<dbReference type="Proteomes" id="UP000192775">
    <property type="component" value="Chromosome"/>
</dbReference>
<protein>
    <recommendedName>
        <fullName evidence="3">alpha-L-fucosidase</fullName>
        <ecNumber evidence="3">3.2.1.51</ecNumber>
    </recommendedName>
</protein>
<dbReference type="SMART" id="SM00812">
    <property type="entry name" value="Alpha_L_fucos"/>
    <property type="match status" value="1"/>
</dbReference>
<comment type="similarity">
    <text evidence="2">Belongs to the glycosyl hydrolase 29 family.</text>
</comment>
<comment type="function">
    <text evidence="1">Alpha-L-fucosidase is responsible for hydrolyzing the alpha-1,6-linked fucose joined to the reducing-end N-acetylglucosamine of the carbohydrate moieties of glycoproteins.</text>
</comment>
<evidence type="ECO:0000259" key="7">
    <source>
        <dbReference type="Pfam" id="PF01120"/>
    </source>
</evidence>
<dbReference type="PANTHER" id="PTHR10030">
    <property type="entry name" value="ALPHA-L-FUCOSIDASE"/>
    <property type="match status" value="1"/>
</dbReference>
<dbReference type="AlphaFoldDB" id="A0A1X9LRL1"/>
<name>A0A1X9LRL1_9MICO</name>
<dbReference type="PANTHER" id="PTHR10030:SF37">
    <property type="entry name" value="ALPHA-L-FUCOSIDASE-RELATED"/>
    <property type="match status" value="1"/>
</dbReference>
<keyword evidence="6" id="KW-0326">Glycosidase</keyword>
<evidence type="ECO:0000256" key="5">
    <source>
        <dbReference type="ARBA" id="ARBA00022801"/>
    </source>
</evidence>
<gene>
    <name evidence="8" type="ORF">B5808_04465</name>
</gene>
<evidence type="ECO:0000313" key="8">
    <source>
        <dbReference type="EMBL" id="ARJ04560.1"/>
    </source>
</evidence>
<organism evidence="8 9">
    <name type="scientific">Cnuibacter physcomitrellae</name>
    <dbReference type="NCBI Taxonomy" id="1619308"/>
    <lineage>
        <taxon>Bacteria</taxon>
        <taxon>Bacillati</taxon>
        <taxon>Actinomycetota</taxon>
        <taxon>Actinomycetes</taxon>
        <taxon>Micrococcales</taxon>
        <taxon>Microbacteriaceae</taxon>
        <taxon>Cnuibacter</taxon>
    </lineage>
</organism>
<dbReference type="InterPro" id="IPR000933">
    <property type="entry name" value="Glyco_hydro_29"/>
</dbReference>
<dbReference type="STRING" id="1619308.B5808_04465"/>
<dbReference type="Pfam" id="PF01120">
    <property type="entry name" value="Alpha_L_fucos"/>
    <property type="match status" value="1"/>
</dbReference>
<dbReference type="EC" id="3.2.1.51" evidence="3"/>
<sequence length="454" mass="49885">MAMFHAEPVRPEHYRRFEHTVPSWFTDAKLGVFVHWGPYSVPAWAEPIGELGTIQEGWYAHNPYAEWYANTIRIPGSPAAEHHRKTYGDAPYDDFLDAWRPDRFDAEDLLALVASTGARYLVPTAKHHDGVTLWDAPHTGGRDTVSRGPRRDLVGELERATRAAGLRFGVYYSGGLDWHASDLGPIVEDTHGFLRPVDARYAEYAYDQVVDLIERYRPDVLWGDIDWPDAGKPSGPFSLEQLFERFYRTAPEGVVNDRWGETHWDFRTSEYQLGGRVEGAAAWEHCRGIGLSFGHNTQEDETHTLSGPDAVRTFVDIVSRGGNLLLNVGLTAAGSVPDLQRRTLEHLAAWNAVNGGAVFGSRPLDPSIAAPSDAPWARWTRSTEGSADTAHLIVDGVGPVRLGGVSDRIDVASARLADGTPVPASRDGEAILLVLPTPSLEGPALVSFPIVGES</sequence>
<dbReference type="InterPro" id="IPR016286">
    <property type="entry name" value="FUC_metazoa-typ"/>
</dbReference>
<feature type="domain" description="Glycoside hydrolase family 29 N-terminal" evidence="7">
    <location>
        <begin position="18"/>
        <end position="355"/>
    </location>
</feature>
<dbReference type="GO" id="GO:0006004">
    <property type="term" value="P:fucose metabolic process"/>
    <property type="evidence" value="ECO:0007669"/>
    <property type="project" value="InterPro"/>
</dbReference>
<keyword evidence="5" id="KW-0378">Hydrolase</keyword>
<evidence type="ECO:0000313" key="9">
    <source>
        <dbReference type="Proteomes" id="UP000192775"/>
    </source>
</evidence>
<dbReference type="GO" id="GO:0004560">
    <property type="term" value="F:alpha-L-fucosidase activity"/>
    <property type="evidence" value="ECO:0007669"/>
    <property type="project" value="InterPro"/>
</dbReference>